<feature type="compositionally biased region" description="Polar residues" evidence="6">
    <location>
        <begin position="194"/>
        <end position="210"/>
    </location>
</feature>
<evidence type="ECO:0000256" key="6">
    <source>
        <dbReference type="SAM" id="MobiDB-lite"/>
    </source>
</evidence>
<evidence type="ECO:0000256" key="4">
    <source>
        <dbReference type="ARBA" id="ARBA00022989"/>
    </source>
</evidence>
<feature type="region of interest" description="Disordered" evidence="6">
    <location>
        <begin position="184"/>
        <end position="210"/>
    </location>
</feature>
<organism evidence="8 9">
    <name type="scientific">Papaver somniferum</name>
    <name type="common">Opium poppy</name>
    <dbReference type="NCBI Taxonomy" id="3469"/>
    <lineage>
        <taxon>Eukaryota</taxon>
        <taxon>Viridiplantae</taxon>
        <taxon>Streptophyta</taxon>
        <taxon>Embryophyta</taxon>
        <taxon>Tracheophyta</taxon>
        <taxon>Spermatophyta</taxon>
        <taxon>Magnoliopsida</taxon>
        <taxon>Ranunculales</taxon>
        <taxon>Papaveraceae</taxon>
        <taxon>Papaveroideae</taxon>
        <taxon>Papaver</taxon>
    </lineage>
</organism>
<evidence type="ECO:0000313" key="9">
    <source>
        <dbReference type="Proteomes" id="UP000316621"/>
    </source>
</evidence>
<keyword evidence="3" id="KW-0256">Endoplasmic reticulum</keyword>
<evidence type="ECO:0000256" key="7">
    <source>
        <dbReference type="SAM" id="Phobius"/>
    </source>
</evidence>
<gene>
    <name evidence="8" type="ORF">C5167_001339</name>
</gene>
<dbReference type="InterPro" id="IPR024512">
    <property type="entry name" value="Ser_palmitoyltrfase_ssu-like"/>
</dbReference>
<keyword evidence="9" id="KW-1185">Reference proteome</keyword>
<keyword evidence="5 7" id="KW-0472">Membrane</keyword>
<dbReference type="AlphaFoldDB" id="A0A4Y7KZ02"/>
<evidence type="ECO:0000313" key="8">
    <source>
        <dbReference type="EMBL" id="RZC77189.1"/>
    </source>
</evidence>
<protein>
    <submittedName>
        <fullName evidence="8">Uncharacterized protein</fullName>
    </submittedName>
</protein>
<dbReference type="Gramene" id="RZC77189">
    <property type="protein sequence ID" value="RZC77189"/>
    <property type="gene ID" value="C5167_001339"/>
</dbReference>
<name>A0A4Y7KZ02_PAPSO</name>
<dbReference type="PANTHER" id="PTHR33727:SF5">
    <property type="entry name" value="PROTEIN, PUTATIVE (DUF3317)-RELATED"/>
    <property type="match status" value="1"/>
</dbReference>
<accession>A0A4Y7KZ02</accession>
<keyword evidence="2 7" id="KW-0812">Transmembrane</keyword>
<dbReference type="Proteomes" id="UP000316621">
    <property type="component" value="Chromosome 9"/>
</dbReference>
<dbReference type="GO" id="GO:0005789">
    <property type="term" value="C:endoplasmic reticulum membrane"/>
    <property type="evidence" value="ECO:0007669"/>
    <property type="project" value="UniProtKB-SubCell"/>
</dbReference>
<comment type="subcellular location">
    <subcellularLocation>
        <location evidence="1">Endoplasmic reticulum membrane</location>
        <topology evidence="1">Multi-pass membrane protein</topology>
    </subcellularLocation>
</comment>
<proteinExistence type="predicted"/>
<dbReference type="EMBL" id="CM010723">
    <property type="protein sequence ID" value="RZC77189.1"/>
    <property type="molecule type" value="Genomic_DNA"/>
</dbReference>
<evidence type="ECO:0000256" key="5">
    <source>
        <dbReference type="ARBA" id="ARBA00023136"/>
    </source>
</evidence>
<feature type="transmembrane region" description="Helical" evidence="7">
    <location>
        <begin position="63"/>
        <end position="81"/>
    </location>
</feature>
<dbReference type="Pfam" id="PF11779">
    <property type="entry name" value="SPT_ssu-like"/>
    <property type="match status" value="1"/>
</dbReference>
<sequence>MNISQPDLKSQIDEAKTGAGATKITQRSKISSSKIGRMNWIQRKILLYNVTFGLYMLDWWERYLFNIMIVVLLWFVCYNGSRSAAEFYTSHLKIKLGMEGLDLSNLIGHQKNGRMGNCSLAVVSRGNSKAKFLSRSLFSSCNFLIRFSISPVHESGFQLRISCSPLTALGLSLHPILISGSATHPPGLHAPGGNRQSGTTSWNKRNYTTI</sequence>
<reference evidence="8 9" key="1">
    <citation type="journal article" date="2018" name="Science">
        <title>The opium poppy genome and morphinan production.</title>
        <authorList>
            <person name="Guo L."/>
            <person name="Winzer T."/>
            <person name="Yang X."/>
            <person name="Li Y."/>
            <person name="Ning Z."/>
            <person name="He Z."/>
            <person name="Teodor R."/>
            <person name="Lu Y."/>
            <person name="Bowser T.A."/>
            <person name="Graham I.A."/>
            <person name="Ye K."/>
        </authorList>
    </citation>
    <scope>NUCLEOTIDE SEQUENCE [LARGE SCALE GENOMIC DNA]</scope>
    <source>
        <strain evidence="9">cv. HN1</strain>
        <tissue evidence="8">Leaves</tissue>
    </source>
</reference>
<evidence type="ECO:0000256" key="3">
    <source>
        <dbReference type="ARBA" id="ARBA00022824"/>
    </source>
</evidence>
<keyword evidence="4 7" id="KW-1133">Transmembrane helix</keyword>
<evidence type="ECO:0000256" key="1">
    <source>
        <dbReference type="ARBA" id="ARBA00004477"/>
    </source>
</evidence>
<dbReference type="PANTHER" id="PTHR33727">
    <property type="entry name" value="OS07G0446900 PROTEIN"/>
    <property type="match status" value="1"/>
</dbReference>
<evidence type="ECO:0000256" key="2">
    <source>
        <dbReference type="ARBA" id="ARBA00022692"/>
    </source>
</evidence>